<reference evidence="1 2" key="1">
    <citation type="submission" date="2020-08" db="EMBL/GenBank/DDBJ databases">
        <title>Genomic Encyclopedia of Type Strains, Phase IV (KMG-V): Genome sequencing to study the core and pangenomes of soil and plant-associated prokaryotes.</title>
        <authorList>
            <person name="Whitman W."/>
        </authorList>
    </citation>
    <scope>NUCLEOTIDE SEQUENCE [LARGE SCALE GENOMIC DNA]</scope>
    <source>
        <strain evidence="1 2">SRMrh-85</strain>
    </source>
</reference>
<evidence type="ECO:0000313" key="2">
    <source>
        <dbReference type="Proteomes" id="UP000533533"/>
    </source>
</evidence>
<proteinExistence type="predicted"/>
<organism evidence="1 2">
    <name type="scientific">Paraburkholderia silvatlantica</name>
    <dbReference type="NCBI Taxonomy" id="321895"/>
    <lineage>
        <taxon>Bacteria</taxon>
        <taxon>Pseudomonadati</taxon>
        <taxon>Pseudomonadota</taxon>
        <taxon>Betaproteobacteria</taxon>
        <taxon>Burkholderiales</taxon>
        <taxon>Burkholderiaceae</taxon>
        <taxon>Paraburkholderia</taxon>
    </lineage>
</organism>
<name>A0ABR6FNL2_9BURK</name>
<evidence type="ECO:0000313" key="1">
    <source>
        <dbReference type="EMBL" id="MBB2929019.1"/>
    </source>
</evidence>
<keyword evidence="2" id="KW-1185">Reference proteome</keyword>
<dbReference type="RefSeq" id="WP_133253683.1">
    <property type="nucleotide sequence ID" value="NZ_JACHVZ010000009.1"/>
</dbReference>
<dbReference type="Proteomes" id="UP000533533">
    <property type="component" value="Unassembled WGS sequence"/>
</dbReference>
<dbReference type="EMBL" id="JACHVZ010000009">
    <property type="protein sequence ID" value="MBB2929019.1"/>
    <property type="molecule type" value="Genomic_DNA"/>
</dbReference>
<dbReference type="InterPro" id="IPR048868">
    <property type="entry name" value="OGG-like_put"/>
</dbReference>
<comment type="caution">
    <text evidence="1">The sequence shown here is derived from an EMBL/GenBank/DDBJ whole genome shotgun (WGS) entry which is preliminary data.</text>
</comment>
<dbReference type="Pfam" id="PF21790">
    <property type="entry name" value="OGG"/>
    <property type="match status" value="1"/>
</dbReference>
<accession>A0ABR6FNL2</accession>
<sequence>MNTLARRTTHRQKNESVSGKMKMRISLSELVQVVDHNQVMGQSFSFNPKNWERYLEVDVALAKLGYTEEQRASGFSLSRQAVIGMLQSHDLVHAAVLVLIWGYPRGVVGPGNQDTVRATLRAAQKIGDEMATATGDSKLDVVISKLLIPYVGISTLSKILYFAGLQTQEGRALIYDQMVMRALHYHRFDEYGDWPEYKSGQQRQTYAHFVRRTKAAAEKLGCSPDVIEYALFSEGQRLGPGKKTKRNIYRPVIEGGRNQLCTLKEQVPFEFEKYDDGCIKFFYGRDLRLSTKIHADDIQGLRRCFNGMSVPLTCKSGESIDGWLRENVTKVRVASYVGPVLIHLGYASRDADNISFPALPDE</sequence>
<gene>
    <name evidence="1" type="ORF">FHX59_003450</name>
</gene>
<protein>
    <submittedName>
        <fullName evidence="1">Uncharacterized protein</fullName>
    </submittedName>
</protein>